<dbReference type="InterPro" id="IPR050664">
    <property type="entry name" value="Octanoyltrans_LipM/LipL"/>
</dbReference>
<name>A0A3N9P121_9BACL</name>
<reference evidence="2 3" key="1">
    <citation type="submission" date="2018-11" db="EMBL/GenBank/DDBJ databases">
        <title>Genome sequence of strain 7197.</title>
        <authorList>
            <person name="Gao J."/>
            <person name="Sun J."/>
        </authorList>
    </citation>
    <scope>NUCLEOTIDE SEQUENCE [LARGE SCALE GENOMIC DNA]</scope>
    <source>
        <strain evidence="2 3">7197</strain>
    </source>
</reference>
<dbReference type="InterPro" id="IPR045864">
    <property type="entry name" value="aa-tRNA-synth_II/BPL/LPL"/>
</dbReference>
<organism evidence="2 3">
    <name type="scientific">Paenibacillus rhizophilus</name>
    <dbReference type="NCBI Taxonomy" id="1850366"/>
    <lineage>
        <taxon>Bacteria</taxon>
        <taxon>Bacillati</taxon>
        <taxon>Bacillota</taxon>
        <taxon>Bacilli</taxon>
        <taxon>Bacillales</taxon>
        <taxon>Paenibacillaceae</taxon>
        <taxon>Paenibacillus</taxon>
    </lineage>
</organism>
<dbReference type="OrthoDB" id="2080934at2"/>
<feature type="domain" description="BPL/LPL catalytic" evidence="1">
    <location>
        <begin position="37"/>
        <end position="225"/>
    </location>
</feature>
<dbReference type="PANTHER" id="PTHR43679">
    <property type="entry name" value="OCTANOYLTRANSFERASE LIPM-RELATED"/>
    <property type="match status" value="1"/>
</dbReference>
<dbReference type="SUPFAM" id="SSF55681">
    <property type="entry name" value="Class II aaRS and biotin synthetases"/>
    <property type="match status" value="1"/>
</dbReference>
<protein>
    <recommendedName>
        <fullName evidence="1">BPL/LPL catalytic domain-containing protein</fullName>
    </recommendedName>
</protein>
<evidence type="ECO:0000259" key="1">
    <source>
        <dbReference type="PROSITE" id="PS51733"/>
    </source>
</evidence>
<comment type="caution">
    <text evidence="2">The sequence shown here is derived from an EMBL/GenBank/DDBJ whole genome shotgun (WGS) entry which is preliminary data.</text>
</comment>
<sequence>MAIFEHLSGSSAEKEGDGDMLIPFAFEETLCRDVGAGLVPPSVHLWSHPGGVAIGLRDSRLPCAGQAMQSLEARGVRTAVRHSGGAAVPLDAGVVNVSLILPKGRGTLDFHRDFRLLASLIAEAAGFSHPSAAARITAGEVKGSYCPGDYDLSIGGRKFCGIAQRRQSHAYFVHAFVVVSGSGQERGELVRRFYEEAVCGASGLDYPAVRPETIGGLGELGGPDSAAVFADGVRKAVAARGTRLATAADLAAETGYSLGYGDPRVLEAAKMLRERYAQ</sequence>
<proteinExistence type="predicted"/>
<dbReference type="Proteomes" id="UP000282529">
    <property type="component" value="Unassembled WGS sequence"/>
</dbReference>
<dbReference type="Pfam" id="PF21948">
    <property type="entry name" value="LplA-B_cat"/>
    <property type="match status" value="1"/>
</dbReference>
<keyword evidence="3" id="KW-1185">Reference proteome</keyword>
<dbReference type="GO" id="GO:0140096">
    <property type="term" value="F:catalytic activity, acting on a protein"/>
    <property type="evidence" value="ECO:0007669"/>
    <property type="project" value="UniProtKB-ARBA"/>
</dbReference>
<evidence type="ECO:0000313" key="2">
    <source>
        <dbReference type="EMBL" id="RQW09399.1"/>
    </source>
</evidence>
<dbReference type="InterPro" id="IPR004143">
    <property type="entry name" value="BPL_LPL_catalytic"/>
</dbReference>
<accession>A0A3N9P121</accession>
<dbReference type="GO" id="GO:0009249">
    <property type="term" value="P:protein lipoylation"/>
    <property type="evidence" value="ECO:0007669"/>
    <property type="project" value="UniProtKB-ARBA"/>
</dbReference>
<dbReference type="Gene3D" id="3.30.930.10">
    <property type="entry name" value="Bira Bifunctional Protein, Domain 2"/>
    <property type="match status" value="1"/>
</dbReference>
<dbReference type="AlphaFoldDB" id="A0A3N9P121"/>
<evidence type="ECO:0000313" key="3">
    <source>
        <dbReference type="Proteomes" id="UP000282529"/>
    </source>
</evidence>
<dbReference type="PROSITE" id="PS51733">
    <property type="entry name" value="BPL_LPL_CATALYTIC"/>
    <property type="match status" value="1"/>
</dbReference>
<dbReference type="PANTHER" id="PTHR43679:SF2">
    <property type="entry name" value="OCTANOYL-[GCVH]:PROTEIN N-OCTANOYLTRANSFERASE"/>
    <property type="match status" value="1"/>
</dbReference>
<dbReference type="EMBL" id="RQPI01000014">
    <property type="protein sequence ID" value="RQW09399.1"/>
    <property type="molecule type" value="Genomic_DNA"/>
</dbReference>
<gene>
    <name evidence="2" type="ORF">EH198_19220</name>
</gene>
<dbReference type="GO" id="GO:0016740">
    <property type="term" value="F:transferase activity"/>
    <property type="evidence" value="ECO:0007669"/>
    <property type="project" value="UniProtKB-ARBA"/>
</dbReference>